<organism evidence="1 2">
    <name type="scientific">Vaccinium darrowii</name>
    <dbReference type="NCBI Taxonomy" id="229202"/>
    <lineage>
        <taxon>Eukaryota</taxon>
        <taxon>Viridiplantae</taxon>
        <taxon>Streptophyta</taxon>
        <taxon>Embryophyta</taxon>
        <taxon>Tracheophyta</taxon>
        <taxon>Spermatophyta</taxon>
        <taxon>Magnoliopsida</taxon>
        <taxon>eudicotyledons</taxon>
        <taxon>Gunneridae</taxon>
        <taxon>Pentapetalae</taxon>
        <taxon>asterids</taxon>
        <taxon>Ericales</taxon>
        <taxon>Ericaceae</taxon>
        <taxon>Vaccinioideae</taxon>
        <taxon>Vaccinieae</taxon>
        <taxon>Vaccinium</taxon>
    </lineage>
</organism>
<gene>
    <name evidence="1" type="ORF">Vadar_008613</name>
</gene>
<sequence length="1093" mass="124448">MEEDDEAKLPTGVQSLTDLVFSWSIKDVLNKDLYKDKVQQIPTTFPSTSCYMQSFIFPLIEETHADLCSSMEKLADASTYEISSVERSKEYHPPKDLLYDIEIERTTYTKNNGEKCELETGDLLALTDGRPKCIDDLSRPKRGYLIALVQRVREEKDCLKLKILTSMPIVLEQDMQDDEKIETFVGVYLVNMTTHNRIWSALNSELGSSNLSIIGKVLQPDSFVRDDCGLCSKIQKYAKARSYSHNVLCSSGLNNSQEEAVLKCIATRGCFHDNTIKLIWGPPGTGKTKTIGVLLCVLRQMKCRTLTCAPTNLAVLEVTRRLLRLVMESVDYGIYGLGDVLLFGNRERMQIDAHDDLVNVFLDNRAKILGKCFAPMSGWRHYLRLMISLLEDPGHQYRLYLNDRKERNDDSDDNMEERGVLKFSGDKKELHAQHFKDVKNKKLWMNIIAQTLRENNVRKKRNEVPLQENHSHDGKTNNGNYRFGNKRRLDFGKFIKKEFTHIQKELKYFVVNLCTHLPTSLISLQLVETMFRALDCLEHHRNLLCSTTMVSDEEILNITEDGRGYASGSSELSMSKRNCLQMLRSLPEALIPADALKSSFKAFCLDNACLLFCTASTSVRLHVQGRTPVELLVVDEAAQLKECESAIPLQLPGLRHAILIGDEQQLPALVKSKICEEADFGRSLFERLVLLGHGKHLLNVQYRMHPSISLFPNWEFYSRQILDAPNVKEKSYHRSFLQGDLYGSYSFINIAFGSEDMFYGHSLRNMVEVAAVCDIIARLFKESLALKMSVGIGVISPYKAQVSAIQEKLGTTYSSDPKSEFSVRVRTVDGFQGGEEDVIIISTVRSNGNGSVGFLSNNRRVNVALTRARYCLWILGNGATLKNSGSVWKKIVVDAKYRGVFHHADEDRNLSLAIIAALVDIDQLDIRLHIAPLLFRGARWTVCFDDNFWKSMEEVKDIEIRKETLSLVTKLSSGWRWSHKEANLISLSGISTQLLEYYKVNELLNLVWTVGIREEKYNYIQVLLVWDLSVLSDIAKIAKKLDNLFWSYSLYARSLCKYKHWEGNFCAPIEVQKADYMQLLSIQFAALSLTDEY</sequence>
<accession>A0ACB7YD07</accession>
<name>A0ACB7YD07_9ERIC</name>
<protein>
    <submittedName>
        <fullName evidence="1">Uncharacterized protein</fullName>
    </submittedName>
</protein>
<comment type="caution">
    <text evidence="1">The sequence shown here is derived from an EMBL/GenBank/DDBJ whole genome shotgun (WGS) entry which is preliminary data.</text>
</comment>
<keyword evidence="2" id="KW-1185">Reference proteome</keyword>
<evidence type="ECO:0000313" key="2">
    <source>
        <dbReference type="Proteomes" id="UP000828048"/>
    </source>
</evidence>
<dbReference type="EMBL" id="CM037158">
    <property type="protein sequence ID" value="KAH7851207.1"/>
    <property type="molecule type" value="Genomic_DNA"/>
</dbReference>
<proteinExistence type="predicted"/>
<dbReference type="Proteomes" id="UP000828048">
    <property type="component" value="Chromosome 8"/>
</dbReference>
<reference evidence="1 2" key="1">
    <citation type="journal article" date="2021" name="Hortic Res">
        <title>High-quality reference genome and annotation aids understanding of berry development for evergreen blueberry (Vaccinium darrowii).</title>
        <authorList>
            <person name="Yu J."/>
            <person name="Hulse-Kemp A.M."/>
            <person name="Babiker E."/>
            <person name="Staton M."/>
        </authorList>
    </citation>
    <scope>NUCLEOTIDE SEQUENCE [LARGE SCALE GENOMIC DNA]</scope>
    <source>
        <strain evidence="2">cv. NJ 8807/NJ 8810</strain>
        <tissue evidence="1">Young leaf</tissue>
    </source>
</reference>
<evidence type="ECO:0000313" key="1">
    <source>
        <dbReference type="EMBL" id="KAH7851207.1"/>
    </source>
</evidence>